<dbReference type="InterPro" id="IPR036249">
    <property type="entry name" value="Thioredoxin-like_sf"/>
</dbReference>
<keyword evidence="1" id="KW-1133">Transmembrane helix</keyword>
<name>A0AAE2XH22_PRORE</name>
<proteinExistence type="predicted"/>
<evidence type="ECO:0000313" key="3">
    <source>
        <dbReference type="EMBL" id="MBX6980993.1"/>
    </source>
</evidence>
<sequence length="237" mass="27427">MLCFQSNGKTVMNNRKISKLTIIIYTLFVIMISVLTTVMFYHVFIFETFKDNSQSQQTFFEISAEKVLSSPIKENNSIIEVMSYGCYYCGINNDAIMKFAEELPDDDNFKAIHLASKYTPLAAYAPIFATLEEMNIEPSLRSAIFNSVLNDNVDFKNQVELLAWLKKHNVDTEKYLEISNTPAVAEKLDYMESIAEFYNITATPAFIINKRYVVYQDRDFPEFTKYMAELLEKSKQE</sequence>
<dbReference type="Pfam" id="PF01323">
    <property type="entry name" value="DSBA"/>
    <property type="match status" value="1"/>
</dbReference>
<dbReference type="GO" id="GO:0016491">
    <property type="term" value="F:oxidoreductase activity"/>
    <property type="evidence" value="ECO:0007669"/>
    <property type="project" value="InterPro"/>
</dbReference>
<dbReference type="PANTHER" id="PTHR35891:SF3">
    <property type="entry name" value="THIOL:DISULFIDE INTERCHANGE PROTEIN DSBL"/>
    <property type="match status" value="1"/>
</dbReference>
<comment type="caution">
    <text evidence="3">The sequence shown here is derived from an EMBL/GenBank/DDBJ whole genome shotgun (WGS) entry which is preliminary data.</text>
</comment>
<dbReference type="InterPro" id="IPR050824">
    <property type="entry name" value="Thiol_disulfide_DsbA"/>
</dbReference>
<evidence type="ECO:0000256" key="1">
    <source>
        <dbReference type="SAM" id="Phobius"/>
    </source>
</evidence>
<organism evidence="3 4">
    <name type="scientific">Providencia rettgeri</name>
    <dbReference type="NCBI Taxonomy" id="587"/>
    <lineage>
        <taxon>Bacteria</taxon>
        <taxon>Pseudomonadati</taxon>
        <taxon>Pseudomonadota</taxon>
        <taxon>Gammaproteobacteria</taxon>
        <taxon>Enterobacterales</taxon>
        <taxon>Morganellaceae</taxon>
        <taxon>Providencia</taxon>
    </lineage>
</organism>
<accession>A0AAE2XH22</accession>
<gene>
    <name evidence="3" type="ORF">EX242_12065</name>
</gene>
<dbReference type="InterPro" id="IPR001853">
    <property type="entry name" value="DSBA-like_thioredoxin_dom"/>
</dbReference>
<feature type="transmembrane region" description="Helical" evidence="1">
    <location>
        <begin position="20"/>
        <end position="44"/>
    </location>
</feature>
<dbReference type="Proteomes" id="UP000824410">
    <property type="component" value="Unassembled WGS sequence"/>
</dbReference>
<dbReference type="AlphaFoldDB" id="A0AAE2XH22"/>
<keyword evidence="1" id="KW-0472">Membrane</keyword>
<reference evidence="3" key="1">
    <citation type="submission" date="2019-02" db="EMBL/GenBank/DDBJ databases">
        <title>Genomic characterization of isolates from hospital effluents in KZN, South Africa.</title>
        <authorList>
            <person name="Ntshobeni N."/>
            <person name="Allam M."/>
            <person name="Ismail A."/>
            <person name="Amoako D."/>
            <person name="Essack S."/>
            <person name="Chenia H."/>
        </authorList>
    </citation>
    <scope>NUCLEOTIDE SEQUENCE</scope>
    <source>
        <strain evidence="3">AFE97_S1</strain>
    </source>
</reference>
<feature type="domain" description="DSBA-like thioredoxin" evidence="2">
    <location>
        <begin position="128"/>
        <end position="214"/>
    </location>
</feature>
<dbReference type="SUPFAM" id="SSF52833">
    <property type="entry name" value="Thioredoxin-like"/>
    <property type="match status" value="1"/>
</dbReference>
<protein>
    <submittedName>
        <fullName evidence="3">Thiol:disulfide interchange protein DsbA/DsbL</fullName>
    </submittedName>
</protein>
<dbReference type="Gene3D" id="3.40.30.10">
    <property type="entry name" value="Glutaredoxin"/>
    <property type="match status" value="1"/>
</dbReference>
<evidence type="ECO:0000313" key="4">
    <source>
        <dbReference type="Proteomes" id="UP000824410"/>
    </source>
</evidence>
<evidence type="ECO:0000259" key="2">
    <source>
        <dbReference type="Pfam" id="PF01323"/>
    </source>
</evidence>
<keyword evidence="1" id="KW-0812">Transmembrane</keyword>
<dbReference type="EMBL" id="SHDO01000010">
    <property type="protein sequence ID" value="MBX6980993.1"/>
    <property type="molecule type" value="Genomic_DNA"/>
</dbReference>
<dbReference type="PANTHER" id="PTHR35891">
    <property type="entry name" value="THIOL:DISULFIDE INTERCHANGE PROTEIN DSBA"/>
    <property type="match status" value="1"/>
</dbReference>